<gene>
    <name evidence="2" type="ORF">WJX73_001093</name>
</gene>
<keyword evidence="3" id="KW-1185">Reference proteome</keyword>
<reference evidence="2 3" key="1">
    <citation type="journal article" date="2024" name="Nat. Commun.">
        <title>Phylogenomics reveals the evolutionary origins of lichenization in chlorophyte algae.</title>
        <authorList>
            <person name="Puginier C."/>
            <person name="Libourel C."/>
            <person name="Otte J."/>
            <person name="Skaloud P."/>
            <person name="Haon M."/>
            <person name="Grisel S."/>
            <person name="Petersen M."/>
            <person name="Berrin J.G."/>
            <person name="Delaux P.M."/>
            <person name="Dal Grande F."/>
            <person name="Keller J."/>
        </authorList>
    </citation>
    <scope>NUCLEOTIDE SEQUENCE [LARGE SCALE GENOMIC DNA]</scope>
    <source>
        <strain evidence="2 3">SAG 2036</strain>
    </source>
</reference>
<protein>
    <recommendedName>
        <fullName evidence="1">F-box domain-containing protein</fullName>
    </recommendedName>
</protein>
<name>A0AAW1NQ97_9CHLO</name>
<dbReference type="CDD" id="cd09917">
    <property type="entry name" value="F-box_SF"/>
    <property type="match status" value="1"/>
</dbReference>
<organism evidence="2 3">
    <name type="scientific">Symbiochloris irregularis</name>
    <dbReference type="NCBI Taxonomy" id="706552"/>
    <lineage>
        <taxon>Eukaryota</taxon>
        <taxon>Viridiplantae</taxon>
        <taxon>Chlorophyta</taxon>
        <taxon>core chlorophytes</taxon>
        <taxon>Trebouxiophyceae</taxon>
        <taxon>Trebouxiales</taxon>
        <taxon>Trebouxiaceae</taxon>
        <taxon>Symbiochloris</taxon>
    </lineage>
</organism>
<dbReference type="AlphaFoldDB" id="A0AAW1NQ97"/>
<dbReference type="InterPro" id="IPR001810">
    <property type="entry name" value="F-box_dom"/>
</dbReference>
<proteinExistence type="predicted"/>
<sequence length="94" mass="10863">MALSLPEEILNRILKLLAFKDKVNLQLVCKAWNVLLRHPSDSVWNSVWVDDRRLRQLYQASVTYSIQECVQKFVPISRWLHIRSSGITAVQSAA</sequence>
<dbReference type="SMART" id="SM00256">
    <property type="entry name" value="FBOX"/>
    <property type="match status" value="1"/>
</dbReference>
<evidence type="ECO:0000313" key="3">
    <source>
        <dbReference type="Proteomes" id="UP001465755"/>
    </source>
</evidence>
<dbReference type="Gene3D" id="1.20.1280.50">
    <property type="match status" value="1"/>
</dbReference>
<dbReference type="Proteomes" id="UP001465755">
    <property type="component" value="Unassembled WGS sequence"/>
</dbReference>
<evidence type="ECO:0000313" key="2">
    <source>
        <dbReference type="EMBL" id="KAK9790130.1"/>
    </source>
</evidence>
<dbReference type="SUPFAM" id="SSF81383">
    <property type="entry name" value="F-box domain"/>
    <property type="match status" value="1"/>
</dbReference>
<dbReference type="EMBL" id="JALJOQ010000196">
    <property type="protein sequence ID" value="KAK9790130.1"/>
    <property type="molecule type" value="Genomic_DNA"/>
</dbReference>
<dbReference type="Pfam" id="PF12937">
    <property type="entry name" value="F-box-like"/>
    <property type="match status" value="1"/>
</dbReference>
<evidence type="ECO:0000259" key="1">
    <source>
        <dbReference type="PROSITE" id="PS50181"/>
    </source>
</evidence>
<feature type="domain" description="F-box" evidence="1">
    <location>
        <begin position="1"/>
        <end position="47"/>
    </location>
</feature>
<accession>A0AAW1NQ97</accession>
<dbReference type="PROSITE" id="PS50181">
    <property type="entry name" value="FBOX"/>
    <property type="match status" value="1"/>
</dbReference>
<comment type="caution">
    <text evidence="2">The sequence shown here is derived from an EMBL/GenBank/DDBJ whole genome shotgun (WGS) entry which is preliminary data.</text>
</comment>
<dbReference type="InterPro" id="IPR036047">
    <property type="entry name" value="F-box-like_dom_sf"/>
</dbReference>